<proteinExistence type="predicted"/>
<feature type="domain" description="DUF2281" evidence="1">
    <location>
        <begin position="9"/>
        <end position="72"/>
    </location>
</feature>
<evidence type="ECO:0000313" key="3">
    <source>
        <dbReference type="Proteomes" id="UP001576780"/>
    </source>
</evidence>
<gene>
    <name evidence="2" type="ORF">ACE1CA_02850</name>
</gene>
<organism evidence="2 3">
    <name type="scientific">Floridaenema evergladense BLCC-F167</name>
    <dbReference type="NCBI Taxonomy" id="3153639"/>
    <lineage>
        <taxon>Bacteria</taxon>
        <taxon>Bacillati</taxon>
        <taxon>Cyanobacteriota</taxon>
        <taxon>Cyanophyceae</taxon>
        <taxon>Oscillatoriophycideae</taxon>
        <taxon>Aerosakkonematales</taxon>
        <taxon>Aerosakkonemataceae</taxon>
        <taxon>Floridanema</taxon>
        <taxon>Floridanema evergladense</taxon>
    </lineage>
</organism>
<protein>
    <submittedName>
        <fullName evidence="2">DUF2281 domain-containing protein</fullName>
    </submittedName>
</protein>
<dbReference type="RefSeq" id="WP_413275908.1">
    <property type="nucleotide sequence ID" value="NZ_JBHFNT010000033.1"/>
</dbReference>
<sequence length="114" mass="13025">MTIRDSTIAKLQQLPEPLLQEVSDFIDFITQKHLAKTADSQTDEKLVEVKQETPPKLKRGNLSRLRGIAKNSEVTDIVDSKKNDWWLKVAGSFENDPSFDEAVRLGQEWRKSAE</sequence>
<comment type="caution">
    <text evidence="2">The sequence shown here is derived from an EMBL/GenBank/DDBJ whole genome shotgun (WGS) entry which is preliminary data.</text>
</comment>
<dbReference type="InterPro" id="IPR018739">
    <property type="entry name" value="DUF2281"/>
</dbReference>
<dbReference type="Proteomes" id="UP001576780">
    <property type="component" value="Unassembled WGS sequence"/>
</dbReference>
<keyword evidence="3" id="KW-1185">Reference proteome</keyword>
<evidence type="ECO:0000313" key="2">
    <source>
        <dbReference type="EMBL" id="MFB2833449.1"/>
    </source>
</evidence>
<dbReference type="EMBL" id="JBHFNT010000033">
    <property type="protein sequence ID" value="MFB2833449.1"/>
    <property type="molecule type" value="Genomic_DNA"/>
</dbReference>
<reference evidence="2 3" key="1">
    <citation type="submission" date="2024-09" db="EMBL/GenBank/DDBJ databases">
        <title>Floridaenema gen nov. (Aerosakkonemataceae, Aerosakkonematales ord. nov., Cyanobacteria) from benthic tropical and subtropical fresh waters, with the description of four new species.</title>
        <authorList>
            <person name="Moretto J.A."/>
            <person name="Berthold D.E."/>
            <person name="Lefler F.W."/>
            <person name="Huang I.-S."/>
            <person name="Laughinghouse H. IV."/>
        </authorList>
    </citation>
    <scope>NUCLEOTIDE SEQUENCE [LARGE SCALE GENOMIC DNA]</scope>
    <source>
        <strain evidence="2 3">BLCC-F167</strain>
    </source>
</reference>
<accession>A0ABV4WEF2</accession>
<dbReference type="Pfam" id="PF10047">
    <property type="entry name" value="DUF2281"/>
    <property type="match status" value="1"/>
</dbReference>
<name>A0ABV4WEF2_9CYAN</name>
<evidence type="ECO:0000259" key="1">
    <source>
        <dbReference type="Pfam" id="PF10047"/>
    </source>
</evidence>